<dbReference type="OrthoDB" id="409956at2759"/>
<reference evidence="3" key="1">
    <citation type="submission" date="2021-03" db="EMBL/GenBank/DDBJ databases">
        <authorList>
            <person name="Tagirdzhanova G."/>
        </authorList>
    </citation>
    <scope>NUCLEOTIDE SEQUENCE</scope>
</reference>
<dbReference type="CDD" id="cd22756">
    <property type="entry name" value="OTU_OTUD3-like"/>
    <property type="match status" value="1"/>
</dbReference>
<dbReference type="InterPro" id="IPR038765">
    <property type="entry name" value="Papain-like_cys_pep_sf"/>
</dbReference>
<sequence>MGITTNEFPLLGAAGLYVSETLGNGNCLFNALSDQLYGDQSRHGEIRLATIKYMRMHADFYKQFIEVNPGGGTRRNPKRKNAGAYSTPFNATPPTAQEIDRVFEAHLKQMAQGGTYGDNMEITAFCRAFNVDVKIYQAYFAYMVPVKHEQPAAQVVHIAYHTWEHYSSIRNIAGPHAGLPLIKDTPISPEAQEKAQAAFAKGPLILPWMINVIIESLPYYADRAMVQKTLEDCKGSVDLAISKLLDSPCQSSASSRRGSSSVERDHDSDEENYTGPKKKQDRRLSRAKRTIRVKNEVKDEKPNQYLSVRLKSPMLPSGQESSSTCETQSSPVDIKDGDETEEEDWRNMSPYKDSESASISTSASDYSLPSNPCSGGVRLKLTQPKKTDERPLPPATNPAKQPLAREVHTPEPVPQAGPNLLKPKRRLLSRNQLDMEKKAAQKSVAKERKREIAADRVANQQTLSCYPTTNSGKGNAPAIENHIKVLYI</sequence>
<dbReference type="GO" id="GO:0004843">
    <property type="term" value="F:cysteine-type deubiquitinase activity"/>
    <property type="evidence" value="ECO:0007669"/>
    <property type="project" value="TreeGrafter"/>
</dbReference>
<dbReference type="InterPro" id="IPR003323">
    <property type="entry name" value="OTU_dom"/>
</dbReference>
<proteinExistence type="predicted"/>
<gene>
    <name evidence="3" type="ORF">HETSPECPRED_003140</name>
</gene>
<name>A0A8H3I6V9_9LECA</name>
<dbReference type="GO" id="GO:0016579">
    <property type="term" value="P:protein deubiquitination"/>
    <property type="evidence" value="ECO:0007669"/>
    <property type="project" value="TreeGrafter"/>
</dbReference>
<accession>A0A8H3I6V9</accession>
<dbReference type="Pfam" id="PF02338">
    <property type="entry name" value="OTU"/>
    <property type="match status" value="1"/>
</dbReference>
<protein>
    <recommendedName>
        <fullName evidence="2">OTU domain-containing protein</fullName>
    </recommendedName>
</protein>
<evidence type="ECO:0000259" key="2">
    <source>
        <dbReference type="PROSITE" id="PS50802"/>
    </source>
</evidence>
<dbReference type="Gene3D" id="3.90.70.80">
    <property type="match status" value="1"/>
</dbReference>
<dbReference type="Proteomes" id="UP000664521">
    <property type="component" value="Unassembled WGS sequence"/>
</dbReference>
<feature type="compositionally biased region" description="Basic and acidic residues" evidence="1">
    <location>
        <begin position="293"/>
        <end position="302"/>
    </location>
</feature>
<feature type="compositionally biased region" description="Low complexity" evidence="1">
    <location>
        <begin position="356"/>
        <end position="367"/>
    </location>
</feature>
<evidence type="ECO:0000313" key="4">
    <source>
        <dbReference type="Proteomes" id="UP000664521"/>
    </source>
</evidence>
<evidence type="ECO:0000313" key="3">
    <source>
        <dbReference type="EMBL" id="CAF9917122.1"/>
    </source>
</evidence>
<feature type="domain" description="OTU" evidence="2">
    <location>
        <begin position="16"/>
        <end position="172"/>
    </location>
</feature>
<feature type="region of interest" description="Disordered" evidence="1">
    <location>
        <begin position="71"/>
        <end position="90"/>
    </location>
</feature>
<feature type="region of interest" description="Disordered" evidence="1">
    <location>
        <begin position="249"/>
        <end position="425"/>
    </location>
</feature>
<dbReference type="PANTHER" id="PTHR12419">
    <property type="entry name" value="OTU DOMAIN CONTAINING PROTEIN"/>
    <property type="match status" value="1"/>
</dbReference>
<dbReference type="EMBL" id="CAJPDS010000019">
    <property type="protein sequence ID" value="CAF9917122.1"/>
    <property type="molecule type" value="Genomic_DNA"/>
</dbReference>
<keyword evidence="4" id="KW-1185">Reference proteome</keyword>
<dbReference type="AlphaFoldDB" id="A0A8H3I6V9"/>
<feature type="compositionally biased region" description="Low complexity" evidence="1">
    <location>
        <begin position="251"/>
        <end position="261"/>
    </location>
</feature>
<dbReference type="InterPro" id="IPR050704">
    <property type="entry name" value="Peptidase_C85-like"/>
</dbReference>
<dbReference type="PROSITE" id="PS50802">
    <property type="entry name" value="OTU"/>
    <property type="match status" value="1"/>
</dbReference>
<feature type="compositionally biased region" description="Low complexity" evidence="1">
    <location>
        <begin position="317"/>
        <end position="330"/>
    </location>
</feature>
<evidence type="ECO:0000256" key="1">
    <source>
        <dbReference type="SAM" id="MobiDB-lite"/>
    </source>
</evidence>
<dbReference type="SUPFAM" id="SSF54001">
    <property type="entry name" value="Cysteine proteinases"/>
    <property type="match status" value="1"/>
</dbReference>
<organism evidence="3 4">
    <name type="scientific">Heterodermia speciosa</name>
    <dbReference type="NCBI Taxonomy" id="116794"/>
    <lineage>
        <taxon>Eukaryota</taxon>
        <taxon>Fungi</taxon>
        <taxon>Dikarya</taxon>
        <taxon>Ascomycota</taxon>
        <taxon>Pezizomycotina</taxon>
        <taxon>Lecanoromycetes</taxon>
        <taxon>OSLEUM clade</taxon>
        <taxon>Lecanoromycetidae</taxon>
        <taxon>Caliciales</taxon>
        <taxon>Physciaceae</taxon>
        <taxon>Heterodermia</taxon>
    </lineage>
</organism>
<feature type="compositionally biased region" description="Basic residues" evidence="1">
    <location>
        <begin position="276"/>
        <end position="292"/>
    </location>
</feature>
<comment type="caution">
    <text evidence="3">The sequence shown here is derived from an EMBL/GenBank/DDBJ whole genome shotgun (WGS) entry which is preliminary data.</text>
</comment>
<dbReference type="PANTHER" id="PTHR12419:SF7">
    <property type="entry name" value="OTU DOMAIN-CONTAINING PROTEIN 3"/>
    <property type="match status" value="1"/>
</dbReference>